<proteinExistence type="predicted"/>
<dbReference type="AlphaFoldDB" id="D2U1J0"/>
<dbReference type="EMBL" id="FN545240">
    <property type="protein sequence ID" value="CBA74633.1"/>
    <property type="molecule type" value="Genomic_DNA"/>
</dbReference>
<gene>
    <name evidence="1" type="ORF">ARN_24210</name>
</gene>
<sequence length="172" mass="19449">MLAGISTPLRLATPFEIGLVRFEITSNKRQPRWLLPQPKLTLNLLIPTGLSQNTQLPLTAKCRLHAKIAVSSSACSKTAALSGLVVNLCMQVWREINMRIVDISPAQQEKIKLEITYESHSRLIRAREVAANIYKYFDAGECYSKPNPWLPEILDYLCADMDCILQEIDKYS</sequence>
<organism evidence="1">
    <name type="scientific">Arsenophonus nasoniae</name>
    <name type="common">son-killer infecting Nasonia vitripennis</name>
    <dbReference type="NCBI Taxonomy" id="638"/>
    <lineage>
        <taxon>Bacteria</taxon>
        <taxon>Pseudomonadati</taxon>
        <taxon>Pseudomonadota</taxon>
        <taxon>Gammaproteobacteria</taxon>
        <taxon>Enterobacterales</taxon>
        <taxon>Morganellaceae</taxon>
        <taxon>Arsenophonus</taxon>
    </lineage>
</organism>
<reference evidence="1" key="1">
    <citation type="journal article" date="2010" name="Insect Mol. Biol.">
        <title>The draft genome sequence of Arsenophonus nasoniae, son-killer bacterium of Nasonia vitripennis, reveals genes associated with virulence and symbiosis.</title>
        <authorList>
            <person name="Wilkes T."/>
            <person name="Darby A.C."/>
            <person name="Choi J."/>
            <person name="Colborne J.K."/>
            <person name="Werren J.H."/>
            <person name="Hurst G.D.D."/>
        </authorList>
    </citation>
    <scope>NUCLEOTIDE SEQUENCE</scope>
</reference>
<accession>D2U1J0</accession>
<name>D2U1J0_9GAMM</name>
<evidence type="ECO:0000313" key="1">
    <source>
        <dbReference type="EMBL" id="CBA74633.1"/>
    </source>
</evidence>
<protein>
    <submittedName>
        <fullName evidence="1">Phage derepression protein</fullName>
    </submittedName>
</protein>